<protein>
    <recommendedName>
        <fullName evidence="4">Phospholipid/glycerol acyltransferase domain-containing protein</fullName>
    </recommendedName>
</protein>
<feature type="region of interest" description="Disordered" evidence="1">
    <location>
        <begin position="1122"/>
        <end position="1143"/>
    </location>
</feature>
<feature type="region of interest" description="Disordered" evidence="1">
    <location>
        <begin position="1086"/>
        <end position="1105"/>
    </location>
</feature>
<feature type="region of interest" description="Disordered" evidence="1">
    <location>
        <begin position="902"/>
        <end position="924"/>
    </location>
</feature>
<evidence type="ECO:0000313" key="2">
    <source>
        <dbReference type="EMBL" id="OSX79344.1"/>
    </source>
</evidence>
<feature type="compositionally biased region" description="Gly residues" evidence="1">
    <location>
        <begin position="1122"/>
        <end position="1133"/>
    </location>
</feature>
<dbReference type="PANTHER" id="PTHR22753">
    <property type="entry name" value="TRANSMEMBRANE PROTEIN 68"/>
    <property type="match status" value="1"/>
</dbReference>
<dbReference type="Proteomes" id="UP000218209">
    <property type="component" value="Unassembled WGS sequence"/>
</dbReference>
<feature type="compositionally biased region" description="Low complexity" evidence="1">
    <location>
        <begin position="701"/>
        <end position="730"/>
    </location>
</feature>
<proteinExistence type="predicted"/>
<dbReference type="GO" id="GO:0016020">
    <property type="term" value="C:membrane"/>
    <property type="evidence" value="ECO:0007669"/>
    <property type="project" value="TreeGrafter"/>
</dbReference>
<feature type="region of interest" description="Disordered" evidence="1">
    <location>
        <begin position="1"/>
        <end position="20"/>
    </location>
</feature>
<name>A0A1X6PEQ5_PORUM</name>
<reference evidence="2 3" key="1">
    <citation type="submission" date="2017-03" db="EMBL/GenBank/DDBJ databases">
        <title>WGS assembly of Porphyra umbilicalis.</title>
        <authorList>
            <person name="Brawley S.H."/>
            <person name="Blouin N.A."/>
            <person name="Ficko-Blean E."/>
            <person name="Wheeler G.L."/>
            <person name="Lohr M."/>
            <person name="Goodson H.V."/>
            <person name="Jenkins J.W."/>
            <person name="Blaby-Haas C.E."/>
            <person name="Helliwell K.E."/>
            <person name="Chan C."/>
            <person name="Marriage T."/>
            <person name="Bhattacharya D."/>
            <person name="Klein A.S."/>
            <person name="Badis Y."/>
            <person name="Brodie J."/>
            <person name="Cao Y."/>
            <person name="Collen J."/>
            <person name="Dittami S.M."/>
            <person name="Gachon C.M."/>
            <person name="Green B.R."/>
            <person name="Karpowicz S."/>
            <person name="Kim J.W."/>
            <person name="Kudahl U."/>
            <person name="Lin S."/>
            <person name="Michel G."/>
            <person name="Mittag M."/>
            <person name="Olson B.J."/>
            <person name="Pangilinan J."/>
            <person name="Peng Y."/>
            <person name="Qiu H."/>
            <person name="Shu S."/>
            <person name="Singer J.T."/>
            <person name="Smith A.G."/>
            <person name="Sprecher B.N."/>
            <person name="Wagner V."/>
            <person name="Wang W."/>
            <person name="Wang Z.-Y."/>
            <person name="Yan J."/>
            <person name="Yarish C."/>
            <person name="Zoeuner-Riek S."/>
            <person name="Zhuang Y."/>
            <person name="Zou Y."/>
            <person name="Lindquist E.A."/>
            <person name="Grimwood J."/>
            <person name="Barry K."/>
            <person name="Rokhsar D.S."/>
            <person name="Schmutz J."/>
            <person name="Stiller J.W."/>
            <person name="Grossman A.R."/>
            <person name="Prochnik S.E."/>
        </authorList>
    </citation>
    <scope>NUCLEOTIDE SEQUENCE [LARGE SCALE GENOMIC DNA]</scope>
    <source>
        <strain evidence="2">4086291</strain>
    </source>
</reference>
<dbReference type="OrthoDB" id="44277at2759"/>
<keyword evidence="3" id="KW-1185">Reference proteome</keyword>
<feature type="compositionally biased region" description="Basic residues" evidence="1">
    <location>
        <begin position="114"/>
        <end position="126"/>
    </location>
</feature>
<evidence type="ECO:0008006" key="4">
    <source>
        <dbReference type="Google" id="ProtNLM"/>
    </source>
</evidence>
<dbReference type="InterPro" id="IPR029058">
    <property type="entry name" value="AB_hydrolase_fold"/>
</dbReference>
<feature type="compositionally biased region" description="Low complexity" evidence="1">
    <location>
        <begin position="1095"/>
        <end position="1104"/>
    </location>
</feature>
<gene>
    <name evidence="2" type="ORF">BU14_0081s0023</name>
</gene>
<organism evidence="2 3">
    <name type="scientific">Porphyra umbilicalis</name>
    <name type="common">Purple laver</name>
    <name type="synonym">Red alga</name>
    <dbReference type="NCBI Taxonomy" id="2786"/>
    <lineage>
        <taxon>Eukaryota</taxon>
        <taxon>Rhodophyta</taxon>
        <taxon>Bangiophyceae</taxon>
        <taxon>Bangiales</taxon>
        <taxon>Bangiaceae</taxon>
        <taxon>Porphyra</taxon>
    </lineage>
</organism>
<dbReference type="Gene3D" id="3.10.490.10">
    <property type="entry name" value="Gamma-glutamyl cyclotransferase-like"/>
    <property type="match status" value="1"/>
</dbReference>
<evidence type="ECO:0000313" key="3">
    <source>
        <dbReference type="Proteomes" id="UP000218209"/>
    </source>
</evidence>
<dbReference type="PANTHER" id="PTHR22753:SF14">
    <property type="entry name" value="MONOACYLGLYCEROL_DIACYLGLYCEROL O-ACYLTRANSFERASE"/>
    <property type="match status" value="1"/>
</dbReference>
<sequence>MRAADWPRLAASEGGGLPGGATEVAVDVEVPALDGGQPTRVRAKSLHWPTGRLAARPLLPPWATRWARPSERYLSLLRDGAAAWGIPAAYAEAVYGGADGTGPSSTPGGGGQQQRRRSGRSGRRRAPPSAPPPVPGVAASLAAAPLVAGGAAAADVKGGVELGLLFSPWRRVGEGRGGGGEFVRGMEFTRGTALRMIAPAGREGAPGGGNPLAKRLLVFLPGIDGTGMSIVSQLDDLEADYDVRCLVVPRANRRGAGGEHPGGGPLWAAGADAADDVLVVGESMGGCFTFAVANELVRRREAAAAATAATAAAAAAAASSSSSLPSPPPPPAAGASTLASPAAAAAAVPPPLAFGLHGLVVINPATSFGRAALTPVWQRLAGNLPEDVYKAILGPVLLPLVFDGSAVVEQLAKPLADWAERLGGGRGRGRGAGGGAAGAAAAAPDAAAPDARSAVDTLLSATGLLSSAPELLPNAVVAHRVRLLTQFTLSADDCGRVGRAAPHAAVLACVNDLLLPSASEAARLESAIPGMKRCMLPHGGHTPLQDYRVNLTALLAAATTPVTPVVKDVHPDAAAFASGDRVSAFRERIVRRGWASTVVPPTPSAAEEAALMAPYTGLREWCDPVIVGLEHLPKVTPGGPPPPPVLFVSNHTLLGNVDAALIVDAVYKHTGVLVRSLAHPALLEWGMSPPGLGGLVGTPAAAAPAPAAPTAPAARTRQAERSTAAAAAAAVMESTVPPRGGDARGGGDGAPPPTSPRGARFAAMRSELISSGVATVGPRALTGLLASSQWALLFPGGAREALKRRSDAKYSLHFPATPEFIRTAAAAGALIVPVSTVGTEDMARVVVDSQEVAALLSAVGRVRGAVGGGGGGGGKSDTFDGSRPAREARAAAARARAAAVAGVSDGGGGSGGAPPASPPPAPDMAARLRASSRVAGAGAKAWQGPRAADEEETVLVPPLALPVAVDRLYVRFGVPRRYGAAAVDDRAAAADAYADIQAAVAGGVEELLDRRERDAFRSPAARAALGVGMASGLGGRPGGVVPAPASAVAGGGGGGRPRRGGGGEARAAAGGAPTGGARGLVDRLGKTVAAGGGSPPQRGRGRSAASFSTLTAFPWMWLSEGQGGGGRAGGRGGSDALFFGGTG</sequence>
<feature type="region of interest" description="Disordered" evidence="1">
    <location>
        <begin position="701"/>
        <end position="758"/>
    </location>
</feature>
<evidence type="ECO:0000256" key="1">
    <source>
        <dbReference type="SAM" id="MobiDB-lite"/>
    </source>
</evidence>
<dbReference type="SUPFAM" id="SSF53474">
    <property type="entry name" value="alpha/beta-Hydrolases"/>
    <property type="match status" value="1"/>
</dbReference>
<feature type="region of interest" description="Disordered" evidence="1">
    <location>
        <begin position="1044"/>
        <end position="1079"/>
    </location>
</feature>
<feature type="compositionally biased region" description="Gly residues" evidence="1">
    <location>
        <begin position="1049"/>
        <end position="1064"/>
    </location>
</feature>
<feature type="region of interest" description="Disordered" evidence="1">
    <location>
        <begin position="99"/>
        <end position="137"/>
    </location>
</feature>
<accession>A0A1X6PEQ5</accession>
<dbReference type="EMBL" id="KV918793">
    <property type="protein sequence ID" value="OSX79344.1"/>
    <property type="molecule type" value="Genomic_DNA"/>
</dbReference>
<dbReference type="AlphaFoldDB" id="A0A1X6PEQ5"/>